<accession>A0ABN9X1A6</accession>
<proteinExistence type="predicted"/>
<sequence length="117" mass="12574">MALLVDELRRVVCRVHLGGLDLLRDGCGRLASPADGVNHELHLVVRVAVVRCASSMRLSSEIATQTSLVSCSAARCTKYCAQRNSNLHRRGTAWASFALGHSPFLATSKHEAPAPVP</sequence>
<evidence type="ECO:0000313" key="2">
    <source>
        <dbReference type="Proteomes" id="UP001189429"/>
    </source>
</evidence>
<name>A0ABN9X1A6_9DINO</name>
<dbReference type="Proteomes" id="UP001189429">
    <property type="component" value="Unassembled WGS sequence"/>
</dbReference>
<gene>
    <name evidence="1" type="ORF">PCOR1329_LOCUS71322</name>
</gene>
<protein>
    <submittedName>
        <fullName evidence="1">Uncharacterized protein</fullName>
    </submittedName>
</protein>
<evidence type="ECO:0000313" key="1">
    <source>
        <dbReference type="EMBL" id="CAK0891344.1"/>
    </source>
</evidence>
<keyword evidence="2" id="KW-1185">Reference proteome</keyword>
<organism evidence="1 2">
    <name type="scientific">Prorocentrum cordatum</name>
    <dbReference type="NCBI Taxonomy" id="2364126"/>
    <lineage>
        <taxon>Eukaryota</taxon>
        <taxon>Sar</taxon>
        <taxon>Alveolata</taxon>
        <taxon>Dinophyceae</taxon>
        <taxon>Prorocentrales</taxon>
        <taxon>Prorocentraceae</taxon>
        <taxon>Prorocentrum</taxon>
    </lineage>
</organism>
<reference evidence="1" key="1">
    <citation type="submission" date="2023-10" db="EMBL/GenBank/DDBJ databases">
        <authorList>
            <person name="Chen Y."/>
            <person name="Shah S."/>
            <person name="Dougan E. K."/>
            <person name="Thang M."/>
            <person name="Chan C."/>
        </authorList>
    </citation>
    <scope>NUCLEOTIDE SEQUENCE [LARGE SCALE GENOMIC DNA]</scope>
</reference>
<comment type="caution">
    <text evidence="1">The sequence shown here is derived from an EMBL/GenBank/DDBJ whole genome shotgun (WGS) entry which is preliminary data.</text>
</comment>
<dbReference type="EMBL" id="CAUYUJ010019462">
    <property type="protein sequence ID" value="CAK0891344.1"/>
    <property type="molecule type" value="Genomic_DNA"/>
</dbReference>